<evidence type="ECO:0000313" key="3">
    <source>
        <dbReference type="Proteomes" id="UP001174997"/>
    </source>
</evidence>
<dbReference type="AlphaFoldDB" id="A0AA39ZDX8"/>
<name>A0AA39ZDX8_9PEZI</name>
<protein>
    <submittedName>
        <fullName evidence="2">Uncharacterized protein</fullName>
    </submittedName>
</protein>
<feature type="region of interest" description="Disordered" evidence="1">
    <location>
        <begin position="211"/>
        <end position="230"/>
    </location>
</feature>
<dbReference type="Proteomes" id="UP001174997">
    <property type="component" value="Unassembled WGS sequence"/>
</dbReference>
<proteinExistence type="predicted"/>
<keyword evidence="3" id="KW-1185">Reference proteome</keyword>
<evidence type="ECO:0000256" key="1">
    <source>
        <dbReference type="SAM" id="MobiDB-lite"/>
    </source>
</evidence>
<reference evidence="2" key="1">
    <citation type="submission" date="2023-06" db="EMBL/GenBank/DDBJ databases">
        <title>Genome-scale phylogeny and comparative genomics of the fungal order Sordariales.</title>
        <authorList>
            <consortium name="Lawrence Berkeley National Laboratory"/>
            <person name="Hensen N."/>
            <person name="Bonometti L."/>
            <person name="Westerberg I."/>
            <person name="Brannstrom I.O."/>
            <person name="Guillou S."/>
            <person name="Cros-Aarteil S."/>
            <person name="Calhoun S."/>
            <person name="Haridas S."/>
            <person name="Kuo A."/>
            <person name="Mondo S."/>
            <person name="Pangilinan J."/>
            <person name="Riley R."/>
            <person name="Labutti K."/>
            <person name="Andreopoulos B."/>
            <person name="Lipzen A."/>
            <person name="Chen C."/>
            <person name="Yanf M."/>
            <person name="Daum C."/>
            <person name="Ng V."/>
            <person name="Clum A."/>
            <person name="Steindorff A."/>
            <person name="Ohm R."/>
            <person name="Martin F."/>
            <person name="Silar P."/>
            <person name="Natvig D."/>
            <person name="Lalanne C."/>
            <person name="Gautier V."/>
            <person name="Ament-Velasquez S.L."/>
            <person name="Kruys A."/>
            <person name="Hutchinson M.I."/>
            <person name="Powell A.J."/>
            <person name="Barry K."/>
            <person name="Miller A.N."/>
            <person name="Grigoriev I.V."/>
            <person name="Debuchy R."/>
            <person name="Gladieux P."/>
            <person name="Thoren M.H."/>
            <person name="Johannesson H."/>
        </authorList>
    </citation>
    <scope>NUCLEOTIDE SEQUENCE</scope>
    <source>
        <strain evidence="2">CBS 307.81</strain>
    </source>
</reference>
<organism evidence="2 3">
    <name type="scientific">Cercophora samala</name>
    <dbReference type="NCBI Taxonomy" id="330535"/>
    <lineage>
        <taxon>Eukaryota</taxon>
        <taxon>Fungi</taxon>
        <taxon>Dikarya</taxon>
        <taxon>Ascomycota</taxon>
        <taxon>Pezizomycotina</taxon>
        <taxon>Sordariomycetes</taxon>
        <taxon>Sordariomycetidae</taxon>
        <taxon>Sordariales</taxon>
        <taxon>Lasiosphaeriaceae</taxon>
        <taxon>Cercophora</taxon>
    </lineage>
</organism>
<comment type="caution">
    <text evidence="2">The sequence shown here is derived from an EMBL/GenBank/DDBJ whole genome shotgun (WGS) entry which is preliminary data.</text>
</comment>
<accession>A0AA39ZDX8</accession>
<sequence length="230" mass="25899">MMFLVPLSLNRSPRSCNLSVENTSSCTSTVGSRNDIDLTVLETLSLALTFGTMEEDQPSGKYGRQPTLEVLQRSFAAYILEYNKLWHDMLKTNDKDVLPSHSLYDGLSIETQTELRRRAQGTTSEGFLQYMTWQAMCRVVYRTMSGHVGIGSRISLPGDLVCRVRGSPILMTLRRAQDSEFGDGMRMDTVADVEMDYYAYIGPTIVPARQQKDSADCEEDNEQAVRSRIL</sequence>
<dbReference type="EMBL" id="JAULSY010000046">
    <property type="protein sequence ID" value="KAK0669178.1"/>
    <property type="molecule type" value="Genomic_DNA"/>
</dbReference>
<evidence type="ECO:0000313" key="2">
    <source>
        <dbReference type="EMBL" id="KAK0669178.1"/>
    </source>
</evidence>
<gene>
    <name evidence="2" type="ORF">QBC41DRAFT_320425</name>
</gene>